<protein>
    <recommendedName>
        <fullName evidence="5">Methyltransferase</fullName>
    </recommendedName>
</protein>
<evidence type="ECO:0000313" key="4">
    <source>
        <dbReference type="Proteomes" id="UP001589818"/>
    </source>
</evidence>
<keyword evidence="2" id="KW-0812">Transmembrane</keyword>
<feature type="region of interest" description="Disordered" evidence="1">
    <location>
        <begin position="1"/>
        <end position="32"/>
    </location>
</feature>
<keyword evidence="2" id="KW-1133">Transmembrane helix</keyword>
<name>A0ABV6J5G0_9BACL</name>
<keyword evidence="2" id="KW-0472">Membrane</keyword>
<feature type="transmembrane region" description="Helical" evidence="2">
    <location>
        <begin position="76"/>
        <end position="93"/>
    </location>
</feature>
<comment type="caution">
    <text evidence="3">The sequence shown here is derived from an EMBL/GenBank/DDBJ whole genome shotgun (WGS) entry which is preliminary data.</text>
</comment>
<feature type="transmembrane region" description="Helical" evidence="2">
    <location>
        <begin position="47"/>
        <end position="70"/>
    </location>
</feature>
<sequence length="173" mass="19527">MSSRSWERKVRKNQTQLNKQRKKQGQAPLNVNTSSAPKMDVYKGRSIIMPAFLILFTASFVMLSTTSGAYKTSGSLYWITVGCYILLAGLFILRRPYLAVGKDFVKTRRFGGDRTLYAGSIKAINVQSGSIVIEQVKGTNWVFTRLINRYPTDLMAERLRTFASANNITINEK</sequence>
<organism evidence="3 4">
    <name type="scientific">Paenibacillus mendelii</name>
    <dbReference type="NCBI Taxonomy" id="206163"/>
    <lineage>
        <taxon>Bacteria</taxon>
        <taxon>Bacillati</taxon>
        <taxon>Bacillota</taxon>
        <taxon>Bacilli</taxon>
        <taxon>Bacillales</taxon>
        <taxon>Paenibacillaceae</taxon>
        <taxon>Paenibacillus</taxon>
    </lineage>
</organism>
<keyword evidence="4" id="KW-1185">Reference proteome</keyword>
<evidence type="ECO:0000313" key="3">
    <source>
        <dbReference type="EMBL" id="MFC0391122.1"/>
    </source>
</evidence>
<evidence type="ECO:0008006" key="5">
    <source>
        <dbReference type="Google" id="ProtNLM"/>
    </source>
</evidence>
<gene>
    <name evidence="3" type="ORF">ACFFJ8_07005</name>
</gene>
<evidence type="ECO:0000256" key="2">
    <source>
        <dbReference type="SAM" id="Phobius"/>
    </source>
</evidence>
<dbReference type="Proteomes" id="UP001589818">
    <property type="component" value="Unassembled WGS sequence"/>
</dbReference>
<accession>A0ABV6J5G0</accession>
<evidence type="ECO:0000256" key="1">
    <source>
        <dbReference type="SAM" id="MobiDB-lite"/>
    </source>
</evidence>
<reference evidence="3 4" key="1">
    <citation type="submission" date="2024-09" db="EMBL/GenBank/DDBJ databases">
        <authorList>
            <person name="Sun Q."/>
            <person name="Mori K."/>
        </authorList>
    </citation>
    <scope>NUCLEOTIDE SEQUENCE [LARGE SCALE GENOMIC DNA]</scope>
    <source>
        <strain evidence="3 4">CCM 4839</strain>
    </source>
</reference>
<proteinExistence type="predicted"/>
<dbReference type="EMBL" id="JBHLVF010000010">
    <property type="protein sequence ID" value="MFC0391122.1"/>
    <property type="molecule type" value="Genomic_DNA"/>
</dbReference>
<dbReference type="RefSeq" id="WP_204818212.1">
    <property type="nucleotide sequence ID" value="NZ_JANHOF010000004.1"/>
</dbReference>